<comment type="caution">
    <text evidence="7">The sequence shown here is derived from an EMBL/GenBank/DDBJ whole genome shotgun (WGS) entry which is preliminary data.</text>
</comment>
<dbReference type="RefSeq" id="WP_198734435.1">
    <property type="nucleotide sequence ID" value="NZ_JAEINH010000011.1"/>
</dbReference>
<dbReference type="GO" id="GO:0019290">
    <property type="term" value="P:siderophore biosynthetic process"/>
    <property type="evidence" value="ECO:0007669"/>
    <property type="project" value="InterPro"/>
</dbReference>
<evidence type="ECO:0000313" key="8">
    <source>
        <dbReference type="Proteomes" id="UP000602087"/>
    </source>
</evidence>
<evidence type="ECO:0000256" key="3">
    <source>
        <dbReference type="ARBA" id="ARBA00020586"/>
    </source>
</evidence>
<sequence>MTAPTPTAGTGTGTDGVRLAHGPRGTTVHTGQHPRLGRVTVTVLDPDADLDTVHAWVTAPGTEFWGLGDLGREDLRELYAFVDSLDTHHAFLVRVEDTPVALLQTYDPAHDPVGERYPVQAGDVGVHLLVGRGDARLPGYSGMLVGAMGEFVLGQPGARRIVVEPDVRNDRAVARMVRSGFELGPVIEMPQKTAQLAFLTPR</sequence>
<dbReference type="AlphaFoldDB" id="A0A934IDA0"/>
<dbReference type="Proteomes" id="UP000602087">
    <property type="component" value="Unassembled WGS sequence"/>
</dbReference>
<accession>A0A934IDA0</accession>
<feature type="region of interest" description="Disordered" evidence="5">
    <location>
        <begin position="1"/>
        <end position="32"/>
    </location>
</feature>
<dbReference type="EMBL" id="JAEINH010000011">
    <property type="protein sequence ID" value="MBI9115868.1"/>
    <property type="molecule type" value="Genomic_DNA"/>
</dbReference>
<comment type="function">
    <text evidence="1">Acyltransferase required for the direct transfer of medium- to long-chain fatty acyl moieties from a carrier protein (MbtL) on to the epsilon-amino group of lysine residue in the mycobactin core.</text>
</comment>
<name>A0A934IDA0_9MICO</name>
<protein>
    <recommendedName>
        <fullName evidence="3">Lysine N-acyltransferase MbtK</fullName>
    </recommendedName>
    <alternativeName>
        <fullName evidence="4">Mycobactin synthase protein K</fullName>
    </alternativeName>
</protein>
<dbReference type="GO" id="GO:0016410">
    <property type="term" value="F:N-acyltransferase activity"/>
    <property type="evidence" value="ECO:0007669"/>
    <property type="project" value="TreeGrafter"/>
</dbReference>
<reference evidence="7" key="1">
    <citation type="submission" date="2020-12" db="EMBL/GenBank/DDBJ databases">
        <title>Sanguibacter suaedae sp. nov., isolated from Suaeda aralocaspica.</title>
        <authorList>
            <person name="Ma Q."/>
        </authorList>
    </citation>
    <scope>NUCLEOTIDE SEQUENCE</scope>
    <source>
        <strain evidence="7">YZGR15</strain>
    </source>
</reference>
<dbReference type="SUPFAM" id="SSF55729">
    <property type="entry name" value="Acyl-CoA N-acyltransferases (Nat)"/>
    <property type="match status" value="1"/>
</dbReference>
<evidence type="ECO:0000256" key="2">
    <source>
        <dbReference type="ARBA" id="ARBA00005102"/>
    </source>
</evidence>
<dbReference type="Pfam" id="PF13523">
    <property type="entry name" value="Acetyltransf_8"/>
    <property type="match status" value="1"/>
</dbReference>
<dbReference type="InterPro" id="IPR016181">
    <property type="entry name" value="Acyl_CoA_acyltransferase"/>
</dbReference>
<dbReference type="SMART" id="SM01006">
    <property type="entry name" value="AlcB"/>
    <property type="match status" value="1"/>
</dbReference>
<dbReference type="Gene3D" id="3.40.630.30">
    <property type="match status" value="1"/>
</dbReference>
<evidence type="ECO:0000256" key="5">
    <source>
        <dbReference type="SAM" id="MobiDB-lite"/>
    </source>
</evidence>
<dbReference type="PANTHER" id="PTHR31438:SF1">
    <property type="entry name" value="LYSINE N-ACYLTRANSFERASE C17G9.06C-RELATED"/>
    <property type="match status" value="1"/>
</dbReference>
<evidence type="ECO:0000256" key="1">
    <source>
        <dbReference type="ARBA" id="ARBA00003818"/>
    </source>
</evidence>
<evidence type="ECO:0000259" key="6">
    <source>
        <dbReference type="SMART" id="SM01006"/>
    </source>
</evidence>
<proteinExistence type="predicted"/>
<evidence type="ECO:0000256" key="4">
    <source>
        <dbReference type="ARBA" id="ARBA00031122"/>
    </source>
</evidence>
<keyword evidence="8" id="KW-1185">Reference proteome</keyword>
<gene>
    <name evidence="7" type="ORF">JAV76_12675</name>
</gene>
<organism evidence="7 8">
    <name type="scientific">Sanguibacter suaedae</name>
    <dbReference type="NCBI Taxonomy" id="2795737"/>
    <lineage>
        <taxon>Bacteria</taxon>
        <taxon>Bacillati</taxon>
        <taxon>Actinomycetota</taxon>
        <taxon>Actinomycetes</taxon>
        <taxon>Micrococcales</taxon>
        <taxon>Sanguibacteraceae</taxon>
        <taxon>Sanguibacter</taxon>
    </lineage>
</organism>
<dbReference type="PANTHER" id="PTHR31438">
    <property type="entry name" value="LYSINE N-ACYLTRANSFERASE C17G9.06C-RELATED"/>
    <property type="match status" value="1"/>
</dbReference>
<comment type="pathway">
    <text evidence="2">Siderophore biosynthesis; mycobactin biosynthesis.</text>
</comment>
<feature type="domain" description="Acyltransferase MbtK/IucB-like conserved" evidence="6">
    <location>
        <begin position="42"/>
        <end position="90"/>
    </location>
</feature>
<evidence type="ECO:0000313" key="7">
    <source>
        <dbReference type="EMBL" id="MBI9115868.1"/>
    </source>
</evidence>
<dbReference type="InterPro" id="IPR019432">
    <property type="entry name" value="Acyltransferase_MbtK/IucB-like"/>
</dbReference>